<comment type="caution">
    <text evidence="1">The sequence shown here is derived from an EMBL/GenBank/DDBJ whole genome shotgun (WGS) entry which is preliminary data.</text>
</comment>
<keyword evidence="2" id="KW-1185">Reference proteome</keyword>
<feature type="non-terminal residue" evidence="1">
    <location>
        <position position="74"/>
    </location>
</feature>
<name>A0AAV2BLU1_9ARAC</name>
<proteinExistence type="predicted"/>
<dbReference type="AlphaFoldDB" id="A0AAV2BLU1"/>
<gene>
    <name evidence="1" type="ORF">LARSCL_LOCUS19861</name>
</gene>
<organism evidence="1 2">
    <name type="scientific">Larinioides sclopetarius</name>
    <dbReference type="NCBI Taxonomy" id="280406"/>
    <lineage>
        <taxon>Eukaryota</taxon>
        <taxon>Metazoa</taxon>
        <taxon>Ecdysozoa</taxon>
        <taxon>Arthropoda</taxon>
        <taxon>Chelicerata</taxon>
        <taxon>Arachnida</taxon>
        <taxon>Araneae</taxon>
        <taxon>Araneomorphae</taxon>
        <taxon>Entelegynae</taxon>
        <taxon>Araneoidea</taxon>
        <taxon>Araneidae</taxon>
        <taxon>Larinioides</taxon>
    </lineage>
</organism>
<reference evidence="1 2" key="1">
    <citation type="submission" date="2024-04" db="EMBL/GenBank/DDBJ databases">
        <authorList>
            <person name="Rising A."/>
            <person name="Reimegard J."/>
            <person name="Sonavane S."/>
            <person name="Akerstrom W."/>
            <person name="Nylinder S."/>
            <person name="Hedman E."/>
            <person name="Kallberg Y."/>
        </authorList>
    </citation>
    <scope>NUCLEOTIDE SEQUENCE [LARGE SCALE GENOMIC DNA]</scope>
</reference>
<evidence type="ECO:0000313" key="2">
    <source>
        <dbReference type="Proteomes" id="UP001497382"/>
    </source>
</evidence>
<sequence length="74" mass="8827">MKKLTAIMVPQMVNISLLNYKFRAHLKRDFNLKAPSLITDFNKLTIEYKSYFTKTYFSLQQLNPFNLINSFLIF</sequence>
<accession>A0AAV2BLU1</accession>
<protein>
    <submittedName>
        <fullName evidence="1">Uncharacterized protein</fullName>
    </submittedName>
</protein>
<evidence type="ECO:0000313" key="1">
    <source>
        <dbReference type="EMBL" id="CAL1296594.1"/>
    </source>
</evidence>
<dbReference type="Proteomes" id="UP001497382">
    <property type="component" value="Unassembled WGS sequence"/>
</dbReference>
<dbReference type="EMBL" id="CAXIEN010000400">
    <property type="protein sequence ID" value="CAL1296594.1"/>
    <property type="molecule type" value="Genomic_DNA"/>
</dbReference>